<sequence>MTEPVRCLIRGSINVDEYFQVKSIARPGETISSHGLEKKTGGKGANQAVAIAKAGGTVDIVGAVGEDGIWTKEYLKQWGVNVSDVEIVEQPTGRALIQVAQDGENSIVLFKGANYAILPKKPFHPRTTHLLLQNEIPLSETLAYINAAAEAPNGPISTTFNPSPMPSDEELKVFPWDKLDWLIVNEGEASDMYKVLAGDEPATNIDVSGSPYAHLSAYPVALKLSSQIPKTNIVCTLGAAGVLALIPSLKEEKDKAIEPIFLPAAKLENGAVDTTGAGDCFAGFLVAGLMKLREQGVEKLTREHVTSVLKRCVQAAGMCVEKPGANESIPLGKDVDARLGL</sequence>
<feature type="active site" description="Proton acceptor" evidence="9">
    <location>
        <position position="279"/>
    </location>
</feature>
<evidence type="ECO:0000256" key="7">
    <source>
        <dbReference type="ARBA" id="ARBA00022958"/>
    </source>
</evidence>
<keyword evidence="1 9" id="KW-0808">Transferase</keyword>
<feature type="binding site" evidence="9">
    <location>
        <position position="324"/>
    </location>
    <ligand>
        <name>K(+)</name>
        <dbReference type="ChEBI" id="CHEBI:29103"/>
    </ligand>
</feature>
<keyword evidence="5 9" id="KW-0067">ATP-binding</keyword>
<comment type="function">
    <text evidence="9">Catalyzes the phosphorylation of ribose at O-5 in a reaction requiring ATP and magnesium. The resulting D-ribose-5-phosphate can then be used either for sythesis of nucleotides, histidine, and tryptophan, or as a component of the pentose phosphate pathway.</text>
</comment>
<evidence type="ECO:0000259" key="10">
    <source>
        <dbReference type="Pfam" id="PF00294"/>
    </source>
</evidence>
<dbReference type="InterPro" id="IPR011611">
    <property type="entry name" value="PfkB_dom"/>
</dbReference>
<dbReference type="HAMAP" id="MF_01987">
    <property type="entry name" value="Ribokinase"/>
    <property type="match status" value="1"/>
</dbReference>
<dbReference type="InterPro" id="IPR011877">
    <property type="entry name" value="Ribokinase"/>
</dbReference>
<keyword evidence="9" id="KW-0539">Nucleus</keyword>
<feature type="binding site" evidence="9">
    <location>
        <begin position="14"/>
        <end position="16"/>
    </location>
    <ligand>
        <name>substrate</name>
    </ligand>
</feature>
<feature type="binding site" evidence="9">
    <location>
        <begin position="42"/>
        <end position="46"/>
    </location>
    <ligand>
        <name>substrate</name>
    </ligand>
</feature>
<name>A0ABR1JI31_9AGAR</name>
<protein>
    <recommendedName>
        <fullName evidence="9">Ribokinase</fullName>
        <shortName evidence="9">RK</shortName>
        <ecNumber evidence="9">2.7.1.15</ecNumber>
    </recommendedName>
</protein>
<evidence type="ECO:0000256" key="1">
    <source>
        <dbReference type="ARBA" id="ARBA00022679"/>
    </source>
</evidence>
<feature type="binding site" evidence="9">
    <location>
        <position position="135"/>
    </location>
    <ligand>
        <name>substrate</name>
    </ligand>
</feature>
<comment type="caution">
    <text evidence="12">The sequence shown here is derived from an EMBL/GenBank/DDBJ whole genome shotgun (WGS) entry which is preliminary data.</text>
</comment>
<keyword evidence="13" id="KW-1185">Reference proteome</keyword>
<accession>A0ABR1JI31</accession>
<comment type="subunit">
    <text evidence="9">Homodimer.</text>
</comment>
<feature type="binding site" evidence="9">
    <location>
        <position position="319"/>
    </location>
    <ligand>
        <name>K(+)</name>
        <dbReference type="ChEBI" id="CHEBI:29103"/>
    </ligand>
</feature>
<comment type="pathway">
    <text evidence="9">Carbohydrate metabolism; D-ribose degradation; D-ribose 5-phosphate from beta-D-ribopyranose: step 2/2.</text>
</comment>
<dbReference type="Pfam" id="PF00294">
    <property type="entry name" value="PfkB"/>
    <property type="match status" value="1"/>
</dbReference>
<organism evidence="12 13">
    <name type="scientific">Marasmiellus scandens</name>
    <dbReference type="NCBI Taxonomy" id="2682957"/>
    <lineage>
        <taxon>Eukaryota</taxon>
        <taxon>Fungi</taxon>
        <taxon>Dikarya</taxon>
        <taxon>Basidiomycota</taxon>
        <taxon>Agaricomycotina</taxon>
        <taxon>Agaricomycetes</taxon>
        <taxon>Agaricomycetidae</taxon>
        <taxon>Agaricales</taxon>
        <taxon>Marasmiineae</taxon>
        <taxon>Omphalotaceae</taxon>
        <taxon>Marasmiellus</taxon>
    </lineage>
</organism>
<evidence type="ECO:0000256" key="9">
    <source>
        <dbReference type="HAMAP-Rule" id="MF_03215"/>
    </source>
</evidence>
<comment type="caution">
    <text evidence="9">Lacks conserved residue(s) required for the propagation of feature annotation.</text>
</comment>
<evidence type="ECO:0000313" key="13">
    <source>
        <dbReference type="Proteomes" id="UP001498398"/>
    </source>
</evidence>
<dbReference type="EMBL" id="JBANRG010000061">
    <property type="protein sequence ID" value="KAK7441771.1"/>
    <property type="molecule type" value="Genomic_DNA"/>
</dbReference>
<evidence type="ECO:0000256" key="3">
    <source>
        <dbReference type="ARBA" id="ARBA00022741"/>
    </source>
</evidence>
<dbReference type="GO" id="GO:0004747">
    <property type="term" value="F:ribokinase activity"/>
    <property type="evidence" value="ECO:0007669"/>
    <property type="project" value="UniProtKB-EC"/>
</dbReference>
<evidence type="ECO:0000256" key="2">
    <source>
        <dbReference type="ARBA" id="ARBA00022723"/>
    </source>
</evidence>
<feature type="binding site" evidence="9">
    <location>
        <position position="322"/>
    </location>
    <ligand>
        <name>K(+)</name>
        <dbReference type="ChEBI" id="CHEBI:29103"/>
    </ligand>
</feature>
<comment type="similarity">
    <text evidence="9">Belongs to the carbohydrate kinase PfkB family. Ribokinase subfamily.</text>
</comment>
<keyword evidence="8 9" id="KW-0119">Carbohydrate metabolism</keyword>
<feature type="binding site" evidence="9">
    <location>
        <position position="279"/>
    </location>
    <ligand>
        <name>substrate</name>
    </ligand>
</feature>
<dbReference type="SUPFAM" id="SSF53613">
    <property type="entry name" value="Ribokinase-like"/>
    <property type="match status" value="1"/>
</dbReference>
<dbReference type="Gene3D" id="3.40.1190.20">
    <property type="match status" value="1"/>
</dbReference>
<keyword evidence="9" id="KW-0963">Cytoplasm</keyword>
<comment type="cofactor">
    <cofactor evidence="9">
        <name>Mg(2+)</name>
        <dbReference type="ChEBI" id="CHEBI:18420"/>
    </cofactor>
    <text evidence="9">Requires a divalent cation, most likely magnesium in vivo, as an electrophilic catalyst to aid phosphoryl group transfer. It is the chelate of the metal and the nucleotide that is the actual substrate.</text>
</comment>
<dbReference type="Proteomes" id="UP001498398">
    <property type="component" value="Unassembled WGS sequence"/>
</dbReference>
<proteinExistence type="inferred from homology"/>
<feature type="binding site" evidence="9">
    <location>
        <begin position="278"/>
        <end position="279"/>
    </location>
    <ligand>
        <name>ATP</name>
        <dbReference type="ChEBI" id="CHEBI:30616"/>
    </ligand>
</feature>
<dbReference type="PANTHER" id="PTHR10584:SF166">
    <property type="entry name" value="RIBOKINASE"/>
    <property type="match status" value="1"/>
</dbReference>
<dbReference type="PRINTS" id="PR00990">
    <property type="entry name" value="RIBOKINASE"/>
</dbReference>
<evidence type="ECO:0000313" key="12">
    <source>
        <dbReference type="EMBL" id="KAK7460487.1"/>
    </source>
</evidence>
<feature type="binding site" evidence="9">
    <location>
        <position position="185"/>
    </location>
    <ligand>
        <name>ATP</name>
        <dbReference type="ChEBI" id="CHEBI:30616"/>
    </ligand>
</feature>
<keyword evidence="4 9" id="KW-0418">Kinase</keyword>
<evidence type="ECO:0000256" key="5">
    <source>
        <dbReference type="ARBA" id="ARBA00022840"/>
    </source>
</evidence>
<feature type="binding site" evidence="9">
    <location>
        <position position="273"/>
    </location>
    <ligand>
        <name>K(+)</name>
        <dbReference type="ChEBI" id="CHEBI:29103"/>
    </ligand>
</feature>
<comment type="activity regulation">
    <text evidence="9">Activated by a monovalent cation that binds near, but not in, the active site. The most likely occupant of the site in vivo is potassium. Ion binding induces a conformational change that may alter substrate affinity.</text>
</comment>
<dbReference type="PANTHER" id="PTHR10584">
    <property type="entry name" value="SUGAR KINASE"/>
    <property type="match status" value="1"/>
</dbReference>
<dbReference type="EC" id="2.7.1.15" evidence="9"/>
<keyword evidence="6 9" id="KW-0460">Magnesium</keyword>
<keyword evidence="7 9" id="KW-0630">Potassium</keyword>
<evidence type="ECO:0000313" key="11">
    <source>
        <dbReference type="EMBL" id="KAK7441771.1"/>
    </source>
</evidence>
<evidence type="ECO:0000256" key="8">
    <source>
        <dbReference type="ARBA" id="ARBA00023277"/>
    </source>
</evidence>
<comment type="subcellular location">
    <subcellularLocation>
        <location evidence="9">Cytoplasm</location>
    </subcellularLocation>
    <subcellularLocation>
        <location evidence="9">Nucleus</location>
    </subcellularLocation>
</comment>
<keyword evidence="3 9" id="KW-0547">Nucleotide-binding</keyword>
<keyword evidence="2 9" id="KW-0479">Metal-binding</keyword>
<comment type="catalytic activity">
    <reaction evidence="9">
        <text>D-ribose + ATP = D-ribose 5-phosphate + ADP + H(+)</text>
        <dbReference type="Rhea" id="RHEA:13697"/>
        <dbReference type="ChEBI" id="CHEBI:15378"/>
        <dbReference type="ChEBI" id="CHEBI:30616"/>
        <dbReference type="ChEBI" id="CHEBI:47013"/>
        <dbReference type="ChEBI" id="CHEBI:78346"/>
        <dbReference type="ChEBI" id="CHEBI:456216"/>
        <dbReference type="EC" id="2.7.1.15"/>
    </reaction>
</comment>
<gene>
    <name evidence="12" type="primary">RBK1_1</name>
    <name evidence="11" type="synonym">RBK1_2</name>
    <name evidence="12" type="ORF">VKT23_009206</name>
    <name evidence="11" type="ORF">VKT23_016434</name>
</gene>
<feature type="binding site" evidence="9">
    <location>
        <begin position="236"/>
        <end position="241"/>
    </location>
    <ligand>
        <name>ATP</name>
        <dbReference type="ChEBI" id="CHEBI:30616"/>
    </ligand>
</feature>
<dbReference type="CDD" id="cd01174">
    <property type="entry name" value="ribokinase"/>
    <property type="match status" value="1"/>
</dbReference>
<evidence type="ECO:0000256" key="4">
    <source>
        <dbReference type="ARBA" id="ARBA00022777"/>
    </source>
</evidence>
<dbReference type="InterPro" id="IPR002139">
    <property type="entry name" value="Ribo/fructo_kinase"/>
</dbReference>
<feature type="binding site" evidence="9">
    <location>
        <position position="328"/>
    </location>
    <ligand>
        <name>K(+)</name>
        <dbReference type="ChEBI" id="CHEBI:29103"/>
    </ligand>
</feature>
<reference evidence="12 13" key="1">
    <citation type="submission" date="2024-01" db="EMBL/GenBank/DDBJ databases">
        <title>A draft genome for the cacao thread blight pathogen Marasmiellus scandens.</title>
        <authorList>
            <person name="Baruah I.K."/>
            <person name="Leung J."/>
            <person name="Bukari Y."/>
            <person name="Amoako-Attah I."/>
            <person name="Meinhardt L.W."/>
            <person name="Bailey B.A."/>
            <person name="Cohen S.P."/>
        </authorList>
    </citation>
    <scope>NUCLEOTIDE SEQUENCE [LARGE SCALE GENOMIC DNA]</scope>
    <source>
        <strain evidence="12 13">GH-19</strain>
    </source>
</reference>
<evidence type="ECO:0000256" key="6">
    <source>
        <dbReference type="ARBA" id="ARBA00022842"/>
    </source>
</evidence>
<feature type="binding site" evidence="9">
    <location>
        <position position="275"/>
    </location>
    <ligand>
        <name>K(+)</name>
        <dbReference type="ChEBI" id="CHEBI:29103"/>
    </ligand>
</feature>
<dbReference type="EMBL" id="JBANRG010000015">
    <property type="protein sequence ID" value="KAK7460487.1"/>
    <property type="molecule type" value="Genomic_DNA"/>
</dbReference>
<feature type="domain" description="Carbohydrate kinase PfkB" evidence="10">
    <location>
        <begin position="11"/>
        <end position="330"/>
    </location>
</feature>
<dbReference type="InterPro" id="IPR029056">
    <property type="entry name" value="Ribokinase-like"/>
</dbReference>